<comment type="similarity">
    <text evidence="5">Belongs to the P(II) protein family.</text>
</comment>
<evidence type="ECO:0000256" key="3">
    <source>
        <dbReference type="ARBA" id="ARBA00023163"/>
    </source>
</evidence>
<reference evidence="8" key="3">
    <citation type="submission" date="2014-09" db="EMBL/GenBank/DDBJ databases">
        <authorList>
            <person name="Bishop-Lilly K.A."/>
            <person name="Broomall S.M."/>
            <person name="Chain P.S."/>
            <person name="Chertkov O."/>
            <person name="Coyne S.R."/>
            <person name="Daligault H.E."/>
            <person name="Davenport K.W."/>
            <person name="Erkkila T."/>
            <person name="Frey K.G."/>
            <person name="Gibbons H.S."/>
            <person name="Gu W."/>
            <person name="Jaissle J."/>
            <person name="Johnson S.L."/>
            <person name="Koroleva G.I."/>
            <person name="Ladner J.T."/>
            <person name="Lo C.-C."/>
            <person name="Minogue T.D."/>
            <person name="Munk C."/>
            <person name="Palacios G.F."/>
            <person name="Redden C.L."/>
            <person name="Rosenzweig C.N."/>
            <person name="Scholz M.B."/>
            <person name="Teshima H."/>
            <person name="Xu Y."/>
        </authorList>
    </citation>
    <scope>NUCLEOTIDE SEQUENCE</scope>
    <source>
        <strain evidence="8">Mb9</strain>
    </source>
</reference>
<dbReference type="EMBL" id="LN734822">
    <property type="protein sequence ID" value="CEL23817.1"/>
    <property type="molecule type" value="Genomic_DNA"/>
</dbReference>
<dbReference type="PROSITE" id="PS00638">
    <property type="entry name" value="PII_GLNB_CTER"/>
    <property type="match status" value="1"/>
</dbReference>
<dbReference type="AlphaFoldDB" id="A0A090I6R5"/>
<evidence type="ECO:0000313" key="9">
    <source>
        <dbReference type="Proteomes" id="UP000062768"/>
    </source>
</evidence>
<keyword evidence="9" id="KW-1185">Reference proteome</keyword>
<sequence length="122" mass="13528">MKEILAIIRPNKISRTKEVLDALGFPAMTATAVFGRGKQKAIIGEVSFDIPNKDLREEDGRMHYIPKRMISLIVPDEDTSLVVESIMKVNNTGQIGDGKIFVCPIDEALRVRTKETGEEAIS</sequence>
<dbReference type="KEGG" id="mfi:DSM1535_1512"/>
<dbReference type="Proteomes" id="UP000029661">
    <property type="component" value="Chromosome"/>
</dbReference>
<dbReference type="InterPro" id="IPR017918">
    <property type="entry name" value="N-reg_PII_CS"/>
</dbReference>
<dbReference type="STRING" id="2162.BRM9_0196"/>
<dbReference type="OrthoDB" id="10960at2157"/>
<proteinExistence type="inferred from homology"/>
<dbReference type="GO" id="GO:0005524">
    <property type="term" value="F:ATP binding"/>
    <property type="evidence" value="ECO:0007669"/>
    <property type="project" value="TreeGrafter"/>
</dbReference>
<dbReference type="PANTHER" id="PTHR30115:SF11">
    <property type="entry name" value="NITROGEN REGULATORY PROTEIN P-II HOMOLOG"/>
    <property type="match status" value="1"/>
</dbReference>
<dbReference type="RefSeq" id="WP_023991284.1">
    <property type="nucleotide sequence ID" value="NZ_CP006933.1"/>
</dbReference>
<dbReference type="InterPro" id="IPR015867">
    <property type="entry name" value="N-reg_PII/ATP_PRibTrfase_C"/>
</dbReference>
<dbReference type="Pfam" id="PF00543">
    <property type="entry name" value="P-II"/>
    <property type="match status" value="1"/>
</dbReference>
<evidence type="ECO:0000313" key="8">
    <source>
        <dbReference type="EMBL" id="CEL23817.1"/>
    </source>
</evidence>
<comment type="function">
    <text evidence="1">Could be involved in the regulation of nitrogen fixation.</text>
</comment>
<dbReference type="PROSITE" id="PS51343">
    <property type="entry name" value="PII_GLNB_DOM"/>
    <property type="match status" value="1"/>
</dbReference>
<name>A0A090I6R5_METFO</name>
<evidence type="ECO:0000256" key="5">
    <source>
        <dbReference type="RuleBase" id="RU003936"/>
    </source>
</evidence>
<gene>
    <name evidence="7" type="primary">glnBB</name>
    <name evidence="6" type="ORF">BRM9_0196</name>
    <name evidence="7" type="ORF">DSM1535_1512</name>
    <name evidence="8" type="ORF">MB9_0161</name>
</gene>
<dbReference type="InterPro" id="IPR011322">
    <property type="entry name" value="N-reg_PII-like_a/b"/>
</dbReference>
<dbReference type="EMBL" id="CP006933">
    <property type="protein sequence ID" value="AIS31025.1"/>
    <property type="molecule type" value="Genomic_DNA"/>
</dbReference>
<dbReference type="KEGG" id="mfc:BRM9_0196"/>
<dbReference type="Proteomes" id="UP000062768">
    <property type="component" value="Chromosome I"/>
</dbReference>
<reference evidence="6" key="1">
    <citation type="submission" date="2013-12" db="EMBL/GenBank/DDBJ databases">
        <title>The complete genome sequence of Methanobacterium sp. BRM9.</title>
        <authorList>
            <consortium name="Pastoral Greenhouse Gas Research Consortium"/>
            <person name="Kelly W.J."/>
            <person name="Leahy S.C."/>
            <person name="Perry R."/>
            <person name="Li D."/>
            <person name="Altermann E."/>
            <person name="Lambie S.C."/>
            <person name="Attwood G.T."/>
        </authorList>
    </citation>
    <scope>NUCLEOTIDE SEQUENCE [LARGE SCALE GENOMIC DNA]</scope>
    <source>
        <strain evidence="6">BRM9</strain>
    </source>
</reference>
<dbReference type="PRINTS" id="PR00340">
    <property type="entry name" value="PIIGLNB"/>
</dbReference>
<dbReference type="GeneID" id="26738430"/>
<evidence type="ECO:0000256" key="2">
    <source>
        <dbReference type="ARBA" id="ARBA00023015"/>
    </source>
</evidence>
<dbReference type="PATRIC" id="fig|2162.10.peg.170"/>
<keyword evidence="4" id="KW-0535">Nitrogen fixation</keyword>
<dbReference type="GO" id="GO:0006808">
    <property type="term" value="P:regulation of nitrogen utilization"/>
    <property type="evidence" value="ECO:0007669"/>
    <property type="project" value="InterPro"/>
</dbReference>
<dbReference type="GO" id="GO:0030234">
    <property type="term" value="F:enzyme regulator activity"/>
    <property type="evidence" value="ECO:0007669"/>
    <property type="project" value="InterPro"/>
</dbReference>
<dbReference type="SUPFAM" id="SSF54913">
    <property type="entry name" value="GlnB-like"/>
    <property type="match status" value="1"/>
</dbReference>
<dbReference type="SMART" id="SM00938">
    <property type="entry name" value="P-II"/>
    <property type="match status" value="1"/>
</dbReference>
<organism evidence="7">
    <name type="scientific">Methanobacterium formicicum</name>
    <dbReference type="NCBI Taxonomy" id="2162"/>
    <lineage>
        <taxon>Archaea</taxon>
        <taxon>Methanobacteriati</taxon>
        <taxon>Methanobacteriota</taxon>
        <taxon>Methanomada group</taxon>
        <taxon>Methanobacteria</taxon>
        <taxon>Methanobacteriales</taxon>
        <taxon>Methanobacteriaceae</taxon>
        <taxon>Methanobacterium</taxon>
    </lineage>
</organism>
<evidence type="ECO:0000313" key="7">
    <source>
        <dbReference type="EMBL" id="CEA13845.1"/>
    </source>
</evidence>
<accession>A0A090I6R5</accession>
<evidence type="ECO:0000313" key="6">
    <source>
        <dbReference type="EMBL" id="AIS31025.1"/>
    </source>
</evidence>
<keyword evidence="2" id="KW-0805">Transcription regulation</keyword>
<dbReference type="InterPro" id="IPR002187">
    <property type="entry name" value="N-reg_PII"/>
</dbReference>
<keyword evidence="3" id="KW-0804">Transcription</keyword>
<dbReference type="EMBL" id="LN515531">
    <property type="protein sequence ID" value="CEA13845.1"/>
    <property type="molecule type" value="Genomic_DNA"/>
</dbReference>
<dbReference type="PANTHER" id="PTHR30115">
    <property type="entry name" value="NITROGEN REGULATORY PROTEIN P-II"/>
    <property type="match status" value="1"/>
</dbReference>
<evidence type="ECO:0000256" key="1">
    <source>
        <dbReference type="ARBA" id="ARBA00002440"/>
    </source>
</evidence>
<evidence type="ECO:0000256" key="4">
    <source>
        <dbReference type="ARBA" id="ARBA00023231"/>
    </source>
</evidence>
<dbReference type="GO" id="GO:0005829">
    <property type="term" value="C:cytosol"/>
    <property type="evidence" value="ECO:0007669"/>
    <property type="project" value="TreeGrafter"/>
</dbReference>
<dbReference type="Gene3D" id="3.30.70.120">
    <property type="match status" value="1"/>
</dbReference>
<reference evidence="7" key="2">
    <citation type="submission" date="2014-08" db="EMBL/GenBank/DDBJ databases">
        <authorList>
            <person name="Wibberg D."/>
        </authorList>
    </citation>
    <scope>NUCLEOTIDE SEQUENCE</scope>
</reference>
<protein>
    <submittedName>
        <fullName evidence="7">Nitrogen fixation nifHD region GlnB-like protein 2</fullName>
    </submittedName>
    <submittedName>
        <fullName evidence="6">Nitrogen regulatory protein P-II</fullName>
    </submittedName>
</protein>